<evidence type="ECO:0000313" key="3">
    <source>
        <dbReference type="Proteomes" id="UP000266841"/>
    </source>
</evidence>
<feature type="compositionally biased region" description="Basic and acidic residues" evidence="1">
    <location>
        <begin position="193"/>
        <end position="202"/>
    </location>
</feature>
<dbReference type="eggNOG" id="ENOG502T3GB">
    <property type="taxonomic scope" value="Eukaryota"/>
</dbReference>
<dbReference type="Gene3D" id="2.60.120.330">
    <property type="entry name" value="B-lactam Antibiotic, Isopenicillin N Synthase, Chain"/>
    <property type="match status" value="1"/>
</dbReference>
<dbReference type="AlphaFoldDB" id="K0T765"/>
<accession>K0T765</accession>
<dbReference type="Proteomes" id="UP000266841">
    <property type="component" value="Unassembled WGS sequence"/>
</dbReference>
<keyword evidence="3" id="KW-1185">Reference proteome</keyword>
<evidence type="ECO:0000313" key="2">
    <source>
        <dbReference type="EMBL" id="EJK74613.1"/>
    </source>
</evidence>
<dbReference type="SUPFAM" id="SSF51197">
    <property type="entry name" value="Clavaminate synthase-like"/>
    <property type="match status" value="1"/>
</dbReference>
<dbReference type="InterPro" id="IPR027443">
    <property type="entry name" value="IPNS-like_sf"/>
</dbReference>
<dbReference type="OrthoDB" id="48840at2759"/>
<comment type="caution">
    <text evidence="2">The sequence shown here is derived from an EMBL/GenBank/DDBJ whole genome shotgun (WGS) entry which is preliminary data.</text>
</comment>
<proteinExistence type="predicted"/>
<organism evidence="2 3">
    <name type="scientific">Thalassiosira oceanica</name>
    <name type="common">Marine diatom</name>
    <dbReference type="NCBI Taxonomy" id="159749"/>
    <lineage>
        <taxon>Eukaryota</taxon>
        <taxon>Sar</taxon>
        <taxon>Stramenopiles</taxon>
        <taxon>Ochrophyta</taxon>
        <taxon>Bacillariophyta</taxon>
        <taxon>Coscinodiscophyceae</taxon>
        <taxon>Thalassiosirophycidae</taxon>
        <taxon>Thalassiosirales</taxon>
        <taxon>Thalassiosiraceae</taxon>
        <taxon>Thalassiosira</taxon>
    </lineage>
</organism>
<gene>
    <name evidence="2" type="ORF">THAOC_03697</name>
</gene>
<reference evidence="2 3" key="1">
    <citation type="journal article" date="2012" name="Genome Biol.">
        <title>Genome and low-iron response of an oceanic diatom adapted to chronic iron limitation.</title>
        <authorList>
            <person name="Lommer M."/>
            <person name="Specht M."/>
            <person name="Roy A.S."/>
            <person name="Kraemer L."/>
            <person name="Andreson R."/>
            <person name="Gutowska M.A."/>
            <person name="Wolf J."/>
            <person name="Bergner S.V."/>
            <person name="Schilhabel M.B."/>
            <person name="Klostermeier U.C."/>
            <person name="Beiko R.G."/>
            <person name="Rosenstiel P."/>
            <person name="Hippler M."/>
            <person name="Laroche J."/>
        </authorList>
    </citation>
    <scope>NUCLEOTIDE SEQUENCE [LARGE SCALE GENOMIC DNA]</scope>
    <source>
        <strain evidence="2 3">CCMP1005</strain>
    </source>
</reference>
<protein>
    <submittedName>
        <fullName evidence="2">Uncharacterized protein</fullName>
    </submittedName>
</protein>
<sequence>MRRSRPPAVGGRHVRPASLDDWASANGRFQVEKRAACCLLLVELGVVVAVALRTLPLWAARVPWPWAGSGRGGAAYDSDGSDGGRSDRTALVDSFSSTAARNVPKPSATMVDDTAAATVDRPLLRRFSRGIRRRIQNAADGSCRLGVEGAYTSDETIPCLDMRTGTWKGAAADEVEPSSPRCDIRRAFAESSRIHASNEGDGRGGGAGDCDGDRRRPRNRKRAAALPHGRSTGSGCSIVRVTGSDASSVLGLADYGDDFFCRVDDVDGEAEGCAASAVRDAGIIRIADHCYAGFDGDVNDEGRMQFLDTRFLPSGGDTPPMLLPFELGDLVGKRSLDSAHKGMDVLLDLGTQITSAVLGMDIASSDKLVDDGSLAQSSGGATMVASDVSNSYHRLIRYLEPSNVEGSEPVAAAFGAHVDSSFLTLIPLPERPGLEVWCPSVADASSLPSNKSDKGGEWVQVDTPTEDERRQGETVVEESVAYVIVMAGEFLQLTSNGDVPTCIHRVIPPRSDRGEEYVPRISAPMFLRPRRDPAAMLDVGSDLGLRTITTLGGVEPDSDVGSASGGGLYFEEGLLDECDSMHLWTMHELNMGKK</sequence>
<dbReference type="OMA" id="DNINCEY"/>
<evidence type="ECO:0000256" key="1">
    <source>
        <dbReference type="SAM" id="MobiDB-lite"/>
    </source>
</evidence>
<name>K0T765_THAOC</name>
<dbReference type="EMBL" id="AGNL01003496">
    <property type="protein sequence ID" value="EJK74613.1"/>
    <property type="molecule type" value="Genomic_DNA"/>
</dbReference>
<feature type="region of interest" description="Disordered" evidence="1">
    <location>
        <begin position="193"/>
        <end position="232"/>
    </location>
</feature>